<evidence type="ECO:0000313" key="1">
    <source>
        <dbReference type="EMBL" id="SIS45510.1"/>
    </source>
</evidence>
<dbReference type="PROSITE" id="PS51257">
    <property type="entry name" value="PROKAR_LIPOPROTEIN"/>
    <property type="match status" value="1"/>
</dbReference>
<dbReference type="STRING" id="713588.SAMN05421789_101232"/>
<dbReference type="Proteomes" id="UP000185839">
    <property type="component" value="Unassembled WGS sequence"/>
</dbReference>
<dbReference type="OrthoDB" id="714084at2"/>
<organism evidence="1 2">
    <name type="scientific">Kaistella chaponensis</name>
    <dbReference type="NCBI Taxonomy" id="713588"/>
    <lineage>
        <taxon>Bacteria</taxon>
        <taxon>Pseudomonadati</taxon>
        <taxon>Bacteroidota</taxon>
        <taxon>Flavobacteriia</taxon>
        <taxon>Flavobacteriales</taxon>
        <taxon>Weeksellaceae</taxon>
        <taxon>Chryseobacterium group</taxon>
        <taxon>Kaistella</taxon>
    </lineage>
</organism>
<evidence type="ECO:0008006" key="3">
    <source>
        <dbReference type="Google" id="ProtNLM"/>
    </source>
</evidence>
<proteinExistence type="predicted"/>
<keyword evidence="2" id="KW-1185">Reference proteome</keyword>
<dbReference type="AlphaFoldDB" id="A0A1N7J865"/>
<evidence type="ECO:0000313" key="2">
    <source>
        <dbReference type="Proteomes" id="UP000185839"/>
    </source>
</evidence>
<dbReference type="EMBL" id="FTOI01000001">
    <property type="protein sequence ID" value="SIS45510.1"/>
    <property type="molecule type" value="Genomic_DNA"/>
</dbReference>
<dbReference type="RefSeq" id="WP_076384520.1">
    <property type="nucleotide sequence ID" value="NZ_FTOI01000001.1"/>
</dbReference>
<gene>
    <name evidence="1" type="ORF">SAMN05421789_101232</name>
</gene>
<reference evidence="2" key="1">
    <citation type="submission" date="2017-01" db="EMBL/GenBank/DDBJ databases">
        <authorList>
            <person name="Varghese N."/>
            <person name="Submissions S."/>
        </authorList>
    </citation>
    <scope>NUCLEOTIDE SEQUENCE [LARGE SCALE GENOMIC DNA]</scope>
    <source>
        <strain evidence="2">DSM 23145</strain>
    </source>
</reference>
<name>A0A1N7J865_9FLAO</name>
<protein>
    <recommendedName>
        <fullName evidence="3">Lipoprotein</fullName>
    </recommendedName>
</protein>
<sequence>MKTRLAILVFSLVISCTNSRKKDRYEIYNTVLREKVSTYGILHQYISFRNNQSEKEMTLEAERISDSLKNSKSLTYFLDQRLTILDTTNLSDEFYEGKGDNLVIQFKPQYSKENIDFSKIQGVEFAKRIDDSKAIDENGKQTFLGNYELSEPFFISENKALIRYQHHCGSKCGLGILIYMEKVNDKWNITDEKMIWIS</sequence>
<accession>A0A1N7J865</accession>